<name>A0A177CJW5_9PLEO</name>
<evidence type="ECO:0000313" key="2">
    <source>
        <dbReference type="EMBL" id="OAG07815.1"/>
    </source>
</evidence>
<gene>
    <name evidence="2" type="ORF">CC84DRAFT_1161888</name>
</gene>
<dbReference type="AlphaFoldDB" id="A0A177CJW5"/>
<sequence length="152" mass="16320">MAFASLGVAVAEPAIAIGETSILFTVTDQAQYDQVTKDVLQAMSSYQASITAQPAWSSAYSQLVEFQKTHKGVPAALTDLSTVVQYTATPSWYTAMPSDLQQYLKKEDEARLEFLEDTVEDAMKGSAARPIDIGVYVHGAVATLIAIIAIAL</sequence>
<dbReference type="GeneID" id="28761338"/>
<keyword evidence="1" id="KW-1133">Transmembrane helix</keyword>
<dbReference type="Proteomes" id="UP000077069">
    <property type="component" value="Unassembled WGS sequence"/>
</dbReference>
<keyword evidence="1" id="KW-0812">Transmembrane</keyword>
<dbReference type="RefSeq" id="XP_018038180.1">
    <property type="nucleotide sequence ID" value="XM_018177852.1"/>
</dbReference>
<keyword evidence="3" id="KW-1185">Reference proteome</keyword>
<dbReference type="EMBL" id="KV441550">
    <property type="protein sequence ID" value="OAG07815.1"/>
    <property type="molecule type" value="Genomic_DNA"/>
</dbReference>
<evidence type="ECO:0000256" key="1">
    <source>
        <dbReference type="SAM" id="Phobius"/>
    </source>
</evidence>
<evidence type="ECO:0000313" key="3">
    <source>
        <dbReference type="Proteomes" id="UP000077069"/>
    </source>
</evidence>
<feature type="transmembrane region" description="Helical" evidence="1">
    <location>
        <begin position="133"/>
        <end position="151"/>
    </location>
</feature>
<reference evidence="2 3" key="1">
    <citation type="submission" date="2016-05" db="EMBL/GenBank/DDBJ databases">
        <title>Comparative analysis of secretome profiles of manganese(II)-oxidizing ascomycete fungi.</title>
        <authorList>
            <consortium name="DOE Joint Genome Institute"/>
            <person name="Zeiner C.A."/>
            <person name="Purvine S.O."/>
            <person name="Zink E.M."/>
            <person name="Wu S."/>
            <person name="Pasa-Tolic L."/>
            <person name="Chaput D.L."/>
            <person name="Haridas S."/>
            <person name="Grigoriev I.V."/>
            <person name="Santelli C.M."/>
            <person name="Hansel C.M."/>
        </authorList>
    </citation>
    <scope>NUCLEOTIDE SEQUENCE [LARGE SCALE GENOMIC DNA]</scope>
    <source>
        <strain evidence="2 3">AP3s5-JAC2a</strain>
    </source>
</reference>
<protein>
    <submittedName>
        <fullName evidence="2">Uncharacterized protein</fullName>
    </submittedName>
</protein>
<accession>A0A177CJW5</accession>
<proteinExistence type="predicted"/>
<organism evidence="2 3">
    <name type="scientific">Paraphaeosphaeria sporulosa</name>
    <dbReference type="NCBI Taxonomy" id="1460663"/>
    <lineage>
        <taxon>Eukaryota</taxon>
        <taxon>Fungi</taxon>
        <taxon>Dikarya</taxon>
        <taxon>Ascomycota</taxon>
        <taxon>Pezizomycotina</taxon>
        <taxon>Dothideomycetes</taxon>
        <taxon>Pleosporomycetidae</taxon>
        <taxon>Pleosporales</taxon>
        <taxon>Massarineae</taxon>
        <taxon>Didymosphaeriaceae</taxon>
        <taxon>Paraphaeosphaeria</taxon>
    </lineage>
</organism>
<keyword evidence="1" id="KW-0472">Membrane</keyword>
<dbReference type="InParanoid" id="A0A177CJW5"/>
<dbReference type="OrthoDB" id="5419608at2759"/>